<accession>A0A7I8K887</accession>
<dbReference type="EMBL" id="LR746266">
    <property type="protein sequence ID" value="CAA7392991.1"/>
    <property type="molecule type" value="Genomic_DNA"/>
</dbReference>
<evidence type="ECO:0000256" key="1">
    <source>
        <dbReference type="SAM" id="SignalP"/>
    </source>
</evidence>
<dbReference type="Gene3D" id="2.120.10.70">
    <property type="entry name" value="Fucose-specific lectin"/>
    <property type="match status" value="1"/>
</dbReference>
<feature type="signal peptide" evidence="1">
    <location>
        <begin position="1"/>
        <end position="17"/>
    </location>
</feature>
<sequence length="923" mass="104167">MPSPHLRFFFWVLLVAARSPPGLILLGGSWRPPAAKEFCQKVDRFWAFQEESGGWVEVSLPYDLISCSMGTCTSVATLHVKGEEEQSLPPAAKGTDEGSDQELPVRRGFSLTRMSEGSIWVTGQSGSIYERFWNGVQWVAAPHELPLAAGRAVSVFIVSQTVLVLSELGKLYKLQVSDNTQPSWIESPPTFEENEELSTAECLRSGVASHDGERLYLSTANGSLLERNGAQPARWSDHGKPPGGDVVSITDAGVVRPGMVFTVSSAGELYEFNKNTKPSWKKHIWSQTSRNVRLTPITGCILDGLLGLHSSSLFLLSKDGFLVERRFHQRKWKWLTHGAPEGQILTAITQLVQTEIEDKISSLFFTTATGLVFEYLPPKHSVDMQGKQTQGQWINHMHPQHAKVARGIPGIHLEFGRLVFPLDDGRLGELHMSSSGGDGLGPNYQTNTRRKTPQKYEWSIVEVPETEGWNAEYCTEERGPTNCITGTKNVLKDNEFSDTGPTTMKRRKTKECTLYIPLGAQEKSAVESSEPKNYQTKSTSTNFWLRSMHADQSFLLTTEGGLIFEYLYTENIWIWLRHEHLTPIKGALASYNGSLFLVDTHGNLLMLERNETELSLINCTAMKRGRKVTAGPPWDGAHEKLWRVMDEDALFFVSKKGRLLQFTVAFRKFNWKDCHHPPSTKIDFIVDQEVLRMNIIFVIGRDGRLYQYNRVTELWHQHCQSPHLVLHKSPATAIRQSSRSLIGSLFMLLENGGLVEYHWDSQDGWSWVEHGLPNRNLTLVGAPGPSLWDSQLFLVGSDGQVFRRYMDQMTWKWASHGFPYQANASIEFQVTTTGDEKYFAHNGMDMQKEDRKDIQSIDSSCDDKVSAVRPIRFSQDSLIFQLRDGRLAELRKSHGDTEDWEWTRIIGTPTSQCVSGYLTIMDS</sequence>
<dbReference type="PANTHER" id="PTHR36893:SF1">
    <property type="entry name" value="BULB-TYPE LECTIN DOMAIN-CONTAINING PROTEIN"/>
    <property type="match status" value="1"/>
</dbReference>
<evidence type="ECO:0000313" key="2">
    <source>
        <dbReference type="EMBL" id="CAA7392991.1"/>
    </source>
</evidence>
<evidence type="ECO:0000313" key="3">
    <source>
        <dbReference type="Proteomes" id="UP000663760"/>
    </source>
</evidence>
<protein>
    <submittedName>
        <fullName evidence="2">Uncharacterized protein</fullName>
    </submittedName>
</protein>
<dbReference type="AlphaFoldDB" id="A0A7I8K887"/>
<dbReference type="Proteomes" id="UP000663760">
    <property type="component" value="Chromosome 3"/>
</dbReference>
<keyword evidence="1" id="KW-0732">Signal</keyword>
<dbReference type="OrthoDB" id="66678at2759"/>
<gene>
    <name evidence="2" type="ORF">SI8410_03003812</name>
</gene>
<dbReference type="PANTHER" id="PTHR36893">
    <property type="entry name" value="OS01G0275950 PROTEIN"/>
    <property type="match status" value="1"/>
</dbReference>
<keyword evidence="3" id="KW-1185">Reference proteome</keyword>
<feature type="chain" id="PRO_5029495015" evidence="1">
    <location>
        <begin position="18"/>
        <end position="923"/>
    </location>
</feature>
<name>A0A7I8K887_SPIIN</name>
<dbReference type="SUPFAM" id="SSF89372">
    <property type="entry name" value="Fucose-specific lectin"/>
    <property type="match status" value="2"/>
</dbReference>
<reference evidence="2" key="1">
    <citation type="submission" date="2020-02" db="EMBL/GenBank/DDBJ databases">
        <authorList>
            <person name="Scholz U."/>
            <person name="Mascher M."/>
            <person name="Fiebig A."/>
        </authorList>
    </citation>
    <scope>NUCLEOTIDE SEQUENCE</scope>
</reference>
<organism evidence="2 3">
    <name type="scientific">Spirodela intermedia</name>
    <name type="common">Intermediate duckweed</name>
    <dbReference type="NCBI Taxonomy" id="51605"/>
    <lineage>
        <taxon>Eukaryota</taxon>
        <taxon>Viridiplantae</taxon>
        <taxon>Streptophyta</taxon>
        <taxon>Embryophyta</taxon>
        <taxon>Tracheophyta</taxon>
        <taxon>Spermatophyta</taxon>
        <taxon>Magnoliopsida</taxon>
        <taxon>Liliopsida</taxon>
        <taxon>Araceae</taxon>
        <taxon>Lemnoideae</taxon>
        <taxon>Spirodela</taxon>
    </lineage>
</organism>
<proteinExistence type="predicted"/>